<feature type="transmembrane region" description="Helical" evidence="8">
    <location>
        <begin position="60"/>
        <end position="80"/>
    </location>
</feature>
<dbReference type="PANTHER" id="PTHR43791:SF36">
    <property type="entry name" value="TRANSPORTER, PUTATIVE (AFU_ORTHOLOGUE AFUA_6G08340)-RELATED"/>
    <property type="match status" value="1"/>
</dbReference>
<gene>
    <name evidence="10" type="ORF">CAL22_10290</name>
</gene>
<dbReference type="PANTHER" id="PTHR43791">
    <property type="entry name" value="PERMEASE-RELATED"/>
    <property type="match status" value="1"/>
</dbReference>
<dbReference type="FunFam" id="1.20.1250.20:FF:000126">
    <property type="entry name" value="MFS transporter permease"/>
    <property type="match status" value="1"/>
</dbReference>
<feature type="transmembrane region" description="Helical" evidence="8">
    <location>
        <begin position="316"/>
        <end position="335"/>
    </location>
</feature>
<dbReference type="Pfam" id="PF07690">
    <property type="entry name" value="MFS_1"/>
    <property type="match status" value="1"/>
</dbReference>
<dbReference type="GO" id="GO:0005886">
    <property type="term" value="C:plasma membrane"/>
    <property type="evidence" value="ECO:0007669"/>
    <property type="project" value="TreeGrafter"/>
</dbReference>
<evidence type="ECO:0000256" key="4">
    <source>
        <dbReference type="ARBA" id="ARBA00022989"/>
    </source>
</evidence>
<feature type="transmembrane region" description="Helical" evidence="8">
    <location>
        <begin position="373"/>
        <end position="395"/>
    </location>
</feature>
<dbReference type="AlphaFoldDB" id="A0A261VL62"/>
<feature type="transmembrane region" description="Helical" evidence="8">
    <location>
        <begin position="92"/>
        <end position="111"/>
    </location>
</feature>
<dbReference type="GO" id="GO:0022857">
    <property type="term" value="F:transmembrane transporter activity"/>
    <property type="evidence" value="ECO:0007669"/>
    <property type="project" value="InterPro"/>
</dbReference>
<feature type="transmembrane region" description="Helical" evidence="8">
    <location>
        <begin position="117"/>
        <end position="140"/>
    </location>
</feature>
<dbReference type="OrthoDB" id="5441967at2"/>
<dbReference type="InterPro" id="IPR011701">
    <property type="entry name" value="MFS"/>
</dbReference>
<protein>
    <recommendedName>
        <fullName evidence="7">Putative tartrate transporter</fullName>
    </recommendedName>
</protein>
<dbReference type="FunFam" id="1.20.1250.20:FF:000018">
    <property type="entry name" value="MFS transporter permease"/>
    <property type="match status" value="1"/>
</dbReference>
<name>A0A261VL62_9BORD</name>
<organism evidence="10 11">
    <name type="scientific">Bordetella genomosp. 12</name>
    <dbReference type="NCBI Taxonomy" id="463035"/>
    <lineage>
        <taxon>Bacteria</taxon>
        <taxon>Pseudomonadati</taxon>
        <taxon>Pseudomonadota</taxon>
        <taxon>Betaproteobacteria</taxon>
        <taxon>Burkholderiales</taxon>
        <taxon>Alcaligenaceae</taxon>
        <taxon>Bordetella</taxon>
    </lineage>
</organism>
<dbReference type="PROSITE" id="PS50850">
    <property type="entry name" value="MFS"/>
    <property type="match status" value="1"/>
</dbReference>
<evidence type="ECO:0000256" key="3">
    <source>
        <dbReference type="ARBA" id="ARBA00022692"/>
    </source>
</evidence>
<evidence type="ECO:0000256" key="6">
    <source>
        <dbReference type="ARBA" id="ARBA00058119"/>
    </source>
</evidence>
<feature type="transmembrane region" description="Helical" evidence="8">
    <location>
        <begin position="250"/>
        <end position="271"/>
    </location>
</feature>
<feature type="transmembrane region" description="Helical" evidence="8">
    <location>
        <begin position="185"/>
        <end position="207"/>
    </location>
</feature>
<dbReference type="EMBL" id="NEVU01000002">
    <property type="protein sequence ID" value="OZI74825.1"/>
    <property type="molecule type" value="Genomic_DNA"/>
</dbReference>
<keyword evidence="11" id="KW-1185">Reference proteome</keyword>
<feature type="transmembrane region" description="Helical" evidence="8">
    <location>
        <begin position="152"/>
        <end position="173"/>
    </location>
</feature>
<feature type="transmembrane region" description="Helical" evidence="8">
    <location>
        <begin position="341"/>
        <end position="361"/>
    </location>
</feature>
<keyword evidence="4 8" id="KW-1133">Transmembrane helix</keyword>
<comment type="subcellular location">
    <subcellularLocation>
        <location evidence="1">Membrane</location>
        <topology evidence="1">Multi-pass membrane protein</topology>
    </subcellularLocation>
</comment>
<keyword evidence="3 8" id="KW-0812">Transmembrane</keyword>
<dbReference type="Proteomes" id="UP000216429">
    <property type="component" value="Unassembled WGS sequence"/>
</dbReference>
<accession>A0A261VL62</accession>
<evidence type="ECO:0000256" key="2">
    <source>
        <dbReference type="ARBA" id="ARBA00022448"/>
    </source>
</evidence>
<evidence type="ECO:0000313" key="10">
    <source>
        <dbReference type="EMBL" id="OZI74825.1"/>
    </source>
</evidence>
<feature type="transmembrane region" description="Helical" evidence="8">
    <location>
        <begin position="407"/>
        <end position="425"/>
    </location>
</feature>
<feature type="transmembrane region" description="Helical" evidence="8">
    <location>
        <begin position="22"/>
        <end position="40"/>
    </location>
</feature>
<evidence type="ECO:0000256" key="1">
    <source>
        <dbReference type="ARBA" id="ARBA00004141"/>
    </source>
</evidence>
<evidence type="ECO:0000313" key="11">
    <source>
        <dbReference type="Proteomes" id="UP000216429"/>
    </source>
</evidence>
<dbReference type="SUPFAM" id="SSF103473">
    <property type="entry name" value="MFS general substrate transporter"/>
    <property type="match status" value="1"/>
</dbReference>
<keyword evidence="2" id="KW-0813">Transport</keyword>
<keyword evidence="5 8" id="KW-0472">Membrane</keyword>
<proteinExistence type="predicted"/>
<evidence type="ECO:0000256" key="5">
    <source>
        <dbReference type="ARBA" id="ARBA00023136"/>
    </source>
</evidence>
<feature type="transmembrane region" description="Helical" evidence="8">
    <location>
        <begin position="283"/>
        <end position="304"/>
    </location>
</feature>
<dbReference type="CDD" id="cd17319">
    <property type="entry name" value="MFS_ExuT_GudP_like"/>
    <property type="match status" value="1"/>
</dbReference>
<evidence type="ECO:0000256" key="7">
    <source>
        <dbReference type="ARBA" id="ARBA00074139"/>
    </source>
</evidence>
<sequence length="433" mass="47172">MDNTIAATRAPDSTQDRLYRKVAARLVPFLVLCYVVAYLDRVNVGFAKLQMLQELGFSDTVYGLGAGIFFIGYFIFEVPSNIILHKVGAKIWIARIMITWGLISAAMAFVTTPGMFYFLRFLLGAAEAGFFPGIILYLTYWFPNARRGRITTFFMTAVPLSGLVGGPLSGWIVETFHGNHGWSGWQWLFVIEGIPSVVIGLLVLKLLDDRIDRAKWLDDSEKAILIRNIAAEDTDKHDPPIRAALAHPRVWAMAVIYFSFVMGLYGVGFWMPTLIKGTGVQSALVIGLLTAIPNLFAVIGMIWIARSSDRRRERRWHLAIPAALGAVGLVFSALWGTNTALAMLALTIANIGICTVLPLFWSLPTALLGGTAAAAGIALINSVGNLAGFASPYLVGWLKDLTGTTNTGLYVLAACLLIGALIVLAQPKHLVNK</sequence>
<dbReference type="InterPro" id="IPR020846">
    <property type="entry name" value="MFS_dom"/>
</dbReference>
<dbReference type="Gene3D" id="1.20.1250.20">
    <property type="entry name" value="MFS general substrate transporter like domains"/>
    <property type="match status" value="2"/>
</dbReference>
<dbReference type="RefSeq" id="WP_094812818.1">
    <property type="nucleotide sequence ID" value="NZ_NEVU01000002.1"/>
</dbReference>
<dbReference type="InterPro" id="IPR036259">
    <property type="entry name" value="MFS_trans_sf"/>
</dbReference>
<feature type="domain" description="Major facilitator superfamily (MFS) profile" evidence="9">
    <location>
        <begin position="26"/>
        <end position="431"/>
    </location>
</feature>
<reference evidence="11" key="1">
    <citation type="submission" date="2017-05" db="EMBL/GenBank/DDBJ databases">
        <title>Complete and WGS of Bordetella genogroups.</title>
        <authorList>
            <person name="Spilker T."/>
            <person name="Lipuma J."/>
        </authorList>
    </citation>
    <scope>NUCLEOTIDE SEQUENCE [LARGE SCALE GENOMIC DNA]</scope>
    <source>
        <strain evidence="11">AU6712</strain>
    </source>
</reference>
<comment type="caution">
    <text evidence="10">The sequence shown here is derived from an EMBL/GenBank/DDBJ whole genome shotgun (WGS) entry which is preliminary data.</text>
</comment>
<evidence type="ECO:0000256" key="8">
    <source>
        <dbReference type="SAM" id="Phobius"/>
    </source>
</evidence>
<comment type="function">
    <text evidence="6">Component of the tartrate utilization system and may allow entry of tartrate and tartrate dehydrogenase.</text>
</comment>
<evidence type="ECO:0000259" key="9">
    <source>
        <dbReference type="PROSITE" id="PS50850"/>
    </source>
</evidence>